<proteinExistence type="predicted"/>
<accession>A0A0L6UTW7</accession>
<sequence length="108" mass="12650">MRTSTNWTSPRFSVPPSAPRVAFTRLPRWEPWNDKRVPSGRFVELFRMSLADFMWLSDEFRENLAQEPLDRGQPLTVEAQMAKRPTRHPCQLRGKNPNPKNSKTRISN</sequence>
<evidence type="ECO:0000256" key="1">
    <source>
        <dbReference type="SAM" id="MobiDB-lite"/>
    </source>
</evidence>
<comment type="caution">
    <text evidence="2">The sequence shown here is derived from an EMBL/GenBank/DDBJ whole genome shotgun (WGS) entry which is preliminary data.</text>
</comment>
<feature type="region of interest" description="Disordered" evidence="1">
    <location>
        <begin position="82"/>
        <end position="108"/>
    </location>
</feature>
<reference evidence="2 3" key="1">
    <citation type="submission" date="2015-08" db="EMBL/GenBank/DDBJ databases">
        <title>Next Generation Sequencing and Analysis of the Genome of Puccinia sorghi L Schw, the Causal Agent of Maize Common Rust.</title>
        <authorList>
            <person name="Rochi L."/>
            <person name="Burguener G."/>
            <person name="Darino M."/>
            <person name="Turjanski A."/>
            <person name="Kreff E."/>
            <person name="Dieguez M.J."/>
            <person name="Sacco F."/>
        </authorList>
    </citation>
    <scope>NUCLEOTIDE SEQUENCE [LARGE SCALE GENOMIC DNA]</scope>
    <source>
        <strain evidence="2 3">RO10H11247</strain>
    </source>
</reference>
<name>A0A0L6UTW7_9BASI</name>
<dbReference type="AlphaFoldDB" id="A0A0L6UTW7"/>
<dbReference type="EMBL" id="LAVV01008793">
    <property type="protein sequence ID" value="KNZ51924.1"/>
    <property type="molecule type" value="Genomic_DNA"/>
</dbReference>
<protein>
    <submittedName>
        <fullName evidence="2">Uncharacterized protein</fullName>
    </submittedName>
</protein>
<feature type="compositionally biased region" description="Polar residues" evidence="1">
    <location>
        <begin position="98"/>
        <end position="108"/>
    </location>
</feature>
<dbReference type="OrthoDB" id="2504952at2759"/>
<gene>
    <name evidence="2" type="ORF">VP01_3762g3</name>
</gene>
<evidence type="ECO:0000313" key="3">
    <source>
        <dbReference type="Proteomes" id="UP000037035"/>
    </source>
</evidence>
<keyword evidence="3" id="KW-1185">Reference proteome</keyword>
<organism evidence="2 3">
    <name type="scientific">Puccinia sorghi</name>
    <dbReference type="NCBI Taxonomy" id="27349"/>
    <lineage>
        <taxon>Eukaryota</taxon>
        <taxon>Fungi</taxon>
        <taxon>Dikarya</taxon>
        <taxon>Basidiomycota</taxon>
        <taxon>Pucciniomycotina</taxon>
        <taxon>Pucciniomycetes</taxon>
        <taxon>Pucciniales</taxon>
        <taxon>Pucciniaceae</taxon>
        <taxon>Puccinia</taxon>
    </lineage>
</organism>
<dbReference type="VEuPathDB" id="FungiDB:VP01_3762g3"/>
<dbReference type="Proteomes" id="UP000037035">
    <property type="component" value="Unassembled WGS sequence"/>
</dbReference>
<evidence type="ECO:0000313" key="2">
    <source>
        <dbReference type="EMBL" id="KNZ51924.1"/>
    </source>
</evidence>